<evidence type="ECO:0000256" key="1">
    <source>
        <dbReference type="ARBA" id="ARBA00006768"/>
    </source>
</evidence>
<sequence length="784" mass="89540">MLRYDMGEGELRNWVIGEDSFNVRYLAKYEAIMSLGNGYMGVRACTEESYPQETRNCFVAGTFNRSGASEVTELPNIADVTELGIWLDGEGFHLEKGNIEEYSRTLNLQTAELNRRVIWRNDRGNRFEMVFRRFVSLHNKHLLGMRAELTPCTAAAEISIRSGINGQVTNSGAQHFAEGDKRIYDKKMIQYAAATTESNIHVVTHCHHRCLVDDAEVAAEPRLSIERRKVSLEYTFQVEAGQTLVFEKIANIHTSLDLEHRQQEAAKLCEVSLDELRLEATKGYGELLQDSAKAWREKWAALDIKIKGMQEFDQLAIRFAQYHLVIMAPAHDNRFGIAAKGLTGEGYKGHSFWDTEIFIQPYFLFTDPGMARNLVEYRYHTLDGARRKAKENGYRGAMYPWESALTGDEVTPEWGPVDVVTGTPTRIWTGLIEQHITSDVAYGVWQYYLATGDQLFMDTKGYEIIMETATFWASRLTWNDARKCFEIKDVIGPDEYKEHVDNNAYTNYMAHWNLQTAIACYEKLQHAPSGMWIQLRNRLQLDKAYEEWQQKAENIYLPRPRETDLVIPQDDTYLGKKLIDLTKYRNQQEVALILEDYNMDQVNDIQVSKQADVMVLLYLLEHYFSYEVKQANWRYYEPKTLHDSSLSMATHSILASDLGEPELAYRLFGLAAGIDLGRNMKSSDQGIHTASIGGIWKCVVFGFGGVRAPGGQLRIQPRLPEAWDSLSFPLYWQGDLLKIDITHDAVQVAKLTDLNASLRLSIDGQNYSLESKESITVSLNTGKR</sequence>
<dbReference type="GO" id="GO:0005975">
    <property type="term" value="P:carbohydrate metabolic process"/>
    <property type="evidence" value="ECO:0007669"/>
    <property type="project" value="InterPro"/>
</dbReference>
<dbReference type="InterPro" id="IPR012341">
    <property type="entry name" value="6hp_glycosidase-like_sf"/>
</dbReference>
<dbReference type="SUPFAM" id="SSF48208">
    <property type="entry name" value="Six-hairpin glycosidases"/>
    <property type="match status" value="1"/>
</dbReference>
<evidence type="ECO:0000313" key="10">
    <source>
        <dbReference type="Proteomes" id="UP000033163"/>
    </source>
</evidence>
<dbReference type="PANTHER" id="PTHR11051:SF8">
    <property type="entry name" value="PROTEIN-GLUCOSYLGALACTOSYLHYDROXYLYSINE GLUCOSIDASE"/>
    <property type="match status" value="1"/>
</dbReference>
<dbReference type="Pfam" id="PF03633">
    <property type="entry name" value="Glyco_hydro_65C"/>
    <property type="match status" value="1"/>
</dbReference>
<evidence type="ECO:0000256" key="3">
    <source>
        <dbReference type="ARBA" id="ARBA00022679"/>
    </source>
</evidence>
<dbReference type="Gene3D" id="1.50.10.10">
    <property type="match status" value="1"/>
</dbReference>
<keyword evidence="9" id="KW-0378">Hydrolase</keyword>
<evidence type="ECO:0000256" key="4">
    <source>
        <dbReference type="PIRSR" id="PIRSR036289-50"/>
    </source>
</evidence>
<dbReference type="PATRIC" id="fig|1073571.4.peg.1778"/>
<dbReference type="Proteomes" id="UP000033163">
    <property type="component" value="Chromosome I"/>
</dbReference>
<dbReference type="PANTHER" id="PTHR11051">
    <property type="entry name" value="GLYCOSYL HYDROLASE-RELATED"/>
    <property type="match status" value="1"/>
</dbReference>
<dbReference type="InterPro" id="IPR005194">
    <property type="entry name" value="Glyco_hydro_65_C"/>
</dbReference>
<dbReference type="KEGG" id="pri:PRIO_1698"/>
<proteinExistence type="inferred from homology"/>
<dbReference type="InterPro" id="IPR005196">
    <property type="entry name" value="Glyco_hydro_65_N"/>
</dbReference>
<name>A0A0E3WGT7_9BACL</name>
<comment type="similarity">
    <text evidence="1">Belongs to the glycosyl hydrolase 65 family.</text>
</comment>
<dbReference type="HOGENOM" id="CLU_006285_2_1_9"/>
<dbReference type="RefSeq" id="WP_020434239.1">
    <property type="nucleotide sequence ID" value="NZ_AGBD01001950.1"/>
</dbReference>
<evidence type="ECO:0000313" key="9">
    <source>
        <dbReference type="EMBL" id="CQR54059.1"/>
    </source>
</evidence>
<organism evidence="9 10">
    <name type="scientific">Paenibacillus riograndensis SBR5</name>
    <dbReference type="NCBI Taxonomy" id="1073571"/>
    <lineage>
        <taxon>Bacteria</taxon>
        <taxon>Bacillati</taxon>
        <taxon>Bacillota</taxon>
        <taxon>Bacilli</taxon>
        <taxon>Bacillales</taxon>
        <taxon>Paenibacillaceae</taxon>
        <taxon>Paenibacillus</taxon>
        <taxon>Paenibacillus sonchi group</taxon>
    </lineage>
</organism>
<feature type="domain" description="Glycoside hydrolase family 65 N-terminal" evidence="8">
    <location>
        <begin position="18"/>
        <end position="255"/>
    </location>
</feature>
<dbReference type="Gene3D" id="2.60.420.10">
    <property type="entry name" value="Maltose phosphorylase, domain 3"/>
    <property type="match status" value="1"/>
</dbReference>
<dbReference type="InterPro" id="IPR017045">
    <property type="entry name" value="Malt_Pase/Glycosyl_Hdrlase"/>
</dbReference>
<evidence type="ECO:0000256" key="2">
    <source>
        <dbReference type="ARBA" id="ARBA00022676"/>
    </source>
</evidence>
<feature type="active site" description="Proton donor" evidence="4">
    <location>
        <position position="495"/>
    </location>
</feature>
<accession>A0A0E3WGT7</accession>
<evidence type="ECO:0000256" key="5">
    <source>
        <dbReference type="PIRSR" id="PIRSR036289-51"/>
    </source>
</evidence>
<feature type="binding site" evidence="5">
    <location>
        <begin position="353"/>
        <end position="354"/>
    </location>
    <ligand>
        <name>substrate</name>
    </ligand>
</feature>
<protein>
    <submittedName>
        <fullName evidence="9">Sugar hydrolase/phosphorylase</fullName>
    </submittedName>
</protein>
<evidence type="ECO:0000259" key="6">
    <source>
        <dbReference type="Pfam" id="PF03632"/>
    </source>
</evidence>
<dbReference type="STRING" id="483937.AMQ84_29655"/>
<gene>
    <name evidence="9" type="ORF">PRIO_1698</name>
</gene>
<feature type="domain" description="Glycoside hydrolase family 65 central catalytic" evidence="6">
    <location>
        <begin position="318"/>
        <end position="697"/>
    </location>
</feature>
<evidence type="ECO:0000259" key="8">
    <source>
        <dbReference type="Pfam" id="PF03636"/>
    </source>
</evidence>
<dbReference type="GO" id="GO:0004553">
    <property type="term" value="F:hydrolase activity, hydrolyzing O-glycosyl compounds"/>
    <property type="evidence" value="ECO:0007669"/>
    <property type="project" value="TreeGrafter"/>
</dbReference>
<dbReference type="Pfam" id="PF03636">
    <property type="entry name" value="Glyco_hydro_65N"/>
    <property type="match status" value="1"/>
</dbReference>
<dbReference type="AlphaFoldDB" id="A0A0E3WGT7"/>
<dbReference type="InterPro" id="IPR005195">
    <property type="entry name" value="Glyco_hydro_65_M"/>
</dbReference>
<feature type="domain" description="Glycoside hydrolase family 65 C-terminal" evidence="7">
    <location>
        <begin position="707"/>
        <end position="769"/>
    </location>
</feature>
<reference evidence="10" key="1">
    <citation type="submission" date="2015-03" db="EMBL/GenBank/DDBJ databases">
        <authorList>
            <person name="Wibberg D."/>
        </authorList>
    </citation>
    <scope>NUCLEOTIDE SEQUENCE [LARGE SCALE GENOMIC DNA]</scope>
</reference>
<dbReference type="GO" id="GO:0030246">
    <property type="term" value="F:carbohydrate binding"/>
    <property type="evidence" value="ECO:0007669"/>
    <property type="project" value="InterPro"/>
</dbReference>
<dbReference type="SUPFAM" id="SSF74650">
    <property type="entry name" value="Galactose mutarotase-like"/>
    <property type="match status" value="1"/>
</dbReference>
<keyword evidence="3" id="KW-0808">Transferase</keyword>
<feature type="binding site" evidence="5">
    <location>
        <begin position="609"/>
        <end position="610"/>
    </location>
    <ligand>
        <name>substrate</name>
    </ligand>
</feature>
<dbReference type="GO" id="GO:0016757">
    <property type="term" value="F:glycosyltransferase activity"/>
    <property type="evidence" value="ECO:0007669"/>
    <property type="project" value="UniProtKB-KW"/>
</dbReference>
<dbReference type="Pfam" id="PF03632">
    <property type="entry name" value="Glyco_hydro_65m"/>
    <property type="match status" value="1"/>
</dbReference>
<evidence type="ECO:0000259" key="7">
    <source>
        <dbReference type="Pfam" id="PF03633"/>
    </source>
</evidence>
<keyword evidence="2" id="KW-0328">Glycosyltransferase</keyword>
<dbReference type="PIRSF" id="PIRSF036289">
    <property type="entry name" value="Glycosyl_hydrolase_malt_phosph"/>
    <property type="match status" value="1"/>
</dbReference>
<dbReference type="InterPro" id="IPR037018">
    <property type="entry name" value="GH65_N"/>
</dbReference>
<dbReference type="InterPro" id="IPR008928">
    <property type="entry name" value="6-hairpin_glycosidase_sf"/>
</dbReference>
<dbReference type="EMBL" id="LN831776">
    <property type="protein sequence ID" value="CQR54059.1"/>
    <property type="molecule type" value="Genomic_DNA"/>
</dbReference>
<dbReference type="Gene3D" id="2.70.98.40">
    <property type="entry name" value="Glycoside hydrolase, family 65, N-terminal domain"/>
    <property type="match status" value="1"/>
</dbReference>
<dbReference type="InterPro" id="IPR011013">
    <property type="entry name" value="Gal_mutarotase_sf_dom"/>
</dbReference>